<name>A0A4Q9XZW9_9LACO</name>
<dbReference type="InterPro" id="IPR018913">
    <property type="entry name" value="BppU_N"/>
</dbReference>
<organism evidence="2 3">
    <name type="scientific">Lactiplantibacillus paraplantarum</name>
    <dbReference type="NCBI Taxonomy" id="60520"/>
    <lineage>
        <taxon>Bacteria</taxon>
        <taxon>Bacillati</taxon>
        <taxon>Bacillota</taxon>
        <taxon>Bacilli</taxon>
        <taxon>Lactobacillales</taxon>
        <taxon>Lactobacillaceae</taxon>
        <taxon>Lactiplantibacillus</taxon>
    </lineage>
</organism>
<comment type="caution">
    <text evidence="2">The sequence shown here is derived from an EMBL/GenBank/DDBJ whole genome shotgun (WGS) entry which is preliminary data.</text>
</comment>
<sequence length="409" mass="44834">MNNSKYMVVDLATQQPTIKPIGDYLFARQGDNRRPLPIWFQQSGQPFALDGYTVEWAQTNADGTPLVLSGTTISGSAVGQIVFYFPANAFAVAGNVLGHFNIKRSSDGTLISSIDLSFDVKKDNVLMNLDTTPFMNDWEQFKAGIKSQTDALKDKLDGFDSTITSAQEQASSIKTLVDNNQVAKTSDLSNYVGKSGDSTVAGTLSASDFKTTGSASLNDILAGLRRTNGYNTITDEPLQSGLYKYDLSTWATGAKPPVLTDDMQVGNIRASVFDSKNMIFEWLPSGWVQRVINGDWNNWSNHQGIVIYNGTATSTSQISLLGELNAFTHFWVEVVYDYNHYFGWFDKNDLRLTAIGSKGSKSQQTSFSITASAGADKNSLQISEFKTRFNGIDTIETGTAILKIKGFNY</sequence>
<gene>
    <name evidence="2" type="ORF">EUZ87_15310</name>
</gene>
<proteinExistence type="predicted"/>
<evidence type="ECO:0000313" key="3">
    <source>
        <dbReference type="Proteomes" id="UP000292648"/>
    </source>
</evidence>
<feature type="domain" description="BppU N-terminal" evidence="1">
    <location>
        <begin position="27"/>
        <end position="144"/>
    </location>
</feature>
<dbReference type="Proteomes" id="UP000292648">
    <property type="component" value="Unassembled WGS sequence"/>
</dbReference>
<evidence type="ECO:0000313" key="2">
    <source>
        <dbReference type="EMBL" id="TBX37637.1"/>
    </source>
</evidence>
<evidence type="ECO:0000259" key="1">
    <source>
        <dbReference type="Pfam" id="PF10651"/>
    </source>
</evidence>
<reference evidence="2 3" key="1">
    <citation type="submission" date="2019-01" db="EMBL/GenBank/DDBJ databases">
        <title>Draft genome sequence of Lactobacillus paraplantarum OSY-TC318, a Producer of the novel lantibiotic Paraplantaracin TC318.</title>
        <authorList>
            <person name="Hussein W.E."/>
            <person name="Huang E."/>
            <person name="Yousef A.E."/>
        </authorList>
    </citation>
    <scope>NUCLEOTIDE SEQUENCE [LARGE SCALE GENOMIC DNA]</scope>
    <source>
        <strain evidence="2 3">OSY-TC318</strain>
    </source>
</reference>
<dbReference type="Gene3D" id="2.60.40.3350">
    <property type="match status" value="1"/>
</dbReference>
<accession>A0A4Q9XZW9</accession>
<protein>
    <submittedName>
        <fullName evidence="2">DUF2479 domain-containing protein</fullName>
    </submittedName>
</protein>
<dbReference type="Pfam" id="PF10651">
    <property type="entry name" value="BppU_N"/>
    <property type="match status" value="1"/>
</dbReference>
<dbReference type="AlphaFoldDB" id="A0A4Q9XZW9"/>
<dbReference type="EMBL" id="SEHH01000139">
    <property type="protein sequence ID" value="TBX37637.1"/>
    <property type="molecule type" value="Genomic_DNA"/>
</dbReference>